<name>A0AAV4C3E6_9GAST</name>
<evidence type="ECO:0000313" key="2">
    <source>
        <dbReference type="EMBL" id="GFO25674.1"/>
    </source>
</evidence>
<feature type="compositionally biased region" description="Pro residues" evidence="1">
    <location>
        <begin position="919"/>
        <end position="937"/>
    </location>
</feature>
<gene>
    <name evidence="2" type="ORF">PoB_005217900</name>
</gene>
<accession>A0AAV4C3E6</accession>
<keyword evidence="3" id="KW-1185">Reference proteome</keyword>
<evidence type="ECO:0000313" key="3">
    <source>
        <dbReference type="Proteomes" id="UP000735302"/>
    </source>
</evidence>
<sequence>MVRQRVTEKEKENEKVILDEQEDHPYNAHIQSIDEDSGTLLVFLEELGVKQTVPAKNIVPLPLDIPQIGDQSFLPVTNIDLLRFIKKGRRRRHRVMPVAVVAGHIAGSPSPDRGRTISTNSTNSNASSTKENNNNNNSSNNKNTCSSKDADVSHSDGKNFSVNNSSTELAVADAGFDSSGYFYQSVNYNGSSDYSSCYKVNNNYHNSNSNITLTSTSNCHKRNYCQGSEISAAEFAHAPVAIDYSGHVTADGYSPTLGDTTVIGLPYPDYLDPCGDSNCSPVETCPVALTFTPACLRPAAGPGGGVVYPASHAPLSVMSGGSSGVTVNGPPLPPHPHPPPPAAAAVPGHLQQQQQQQQQSGYWMPVVAVPYPHQQHHATAGAVNYAWPPSHDSYGKDLPHSDVNTLRFFFNLGVEYYRMSSTGQPSNCFPPGIVFAPSPSNPADMPQLPSAATGTAVMVDATGHHHYANVLYGPQDLSVDAGSVCVGEGHSSSSSKPFVAPLSLTECSGPSSSSPSSASFIPNHSTSCGAAAVKPSPHAGSTVAPPTWSSKVKGKMTCPPPSGATTTSPGNVNNACNGSVPNASTKIVSATSSGQHADTSSLHNNNNVIKRVEVKGGSNAAKEGDTTINDEDDNASDDCGMDVGSDRDSGCSSEYTNHSPTNNVTDDSGASTFIGPTFPSSSSDTQETSSASVSGDVDQDQDGADTGLEGTSKPRGKRRYYMYGSHKLVKPIKEIPLRFQILLAETSAAKARCEGQPIYMQHQQPPQQMYDVVYYQLPDAGAQPQQQQQQQQQQQAPQAQLNANANCFIPGQPGVAQDGSQMVGPAYECYSLCYPASNTVPTNMHGFSPSSVQPTPLFVPPLQQGPPPPTGASQACSVPATSQNCQTIIVYSSQASQASVAPSPANTASQQQQHIHPVNMPPPPFPPPTSLPPPPADPMSTNSTPCLSPSVNPIVVSVPANLSQSKTNAPSIYSKPQVVLNVPPPSHPPPQTSNTNKPSVPVTQISAPPPNPCILPTNPAFLQPVPQHVALPSSSQHQQPITGVQTTSSSLPQHVSPTPYPGGPASPYMYVYPSPPAGQQGAAPQVMYMVSPAYPANAASYQQPVLVSSGCPVPVQ</sequence>
<feature type="region of interest" description="Disordered" evidence="1">
    <location>
        <begin position="1032"/>
        <end position="1059"/>
    </location>
</feature>
<organism evidence="2 3">
    <name type="scientific">Plakobranchus ocellatus</name>
    <dbReference type="NCBI Taxonomy" id="259542"/>
    <lineage>
        <taxon>Eukaryota</taxon>
        <taxon>Metazoa</taxon>
        <taxon>Spiralia</taxon>
        <taxon>Lophotrochozoa</taxon>
        <taxon>Mollusca</taxon>
        <taxon>Gastropoda</taxon>
        <taxon>Heterobranchia</taxon>
        <taxon>Euthyneura</taxon>
        <taxon>Panpulmonata</taxon>
        <taxon>Sacoglossa</taxon>
        <taxon>Placobranchoidea</taxon>
        <taxon>Plakobranchidae</taxon>
        <taxon>Plakobranchus</taxon>
    </lineage>
</organism>
<dbReference type="EMBL" id="BLXT01005763">
    <property type="protein sequence ID" value="GFO25674.1"/>
    <property type="molecule type" value="Genomic_DNA"/>
</dbReference>
<feature type="compositionally biased region" description="Pro residues" evidence="1">
    <location>
        <begin position="330"/>
        <end position="342"/>
    </location>
</feature>
<feature type="compositionally biased region" description="Low complexity" evidence="1">
    <location>
        <begin position="118"/>
        <end position="147"/>
    </location>
</feature>
<feature type="compositionally biased region" description="Low complexity" evidence="1">
    <location>
        <begin position="680"/>
        <end position="694"/>
    </location>
</feature>
<dbReference type="AlphaFoldDB" id="A0AAV4C3E6"/>
<feature type="compositionally biased region" description="Pro residues" evidence="1">
    <location>
        <begin position="982"/>
        <end position="991"/>
    </location>
</feature>
<comment type="caution">
    <text evidence="2">The sequence shown here is derived from an EMBL/GenBank/DDBJ whole genome shotgun (WGS) entry which is preliminary data.</text>
</comment>
<feature type="compositionally biased region" description="Basic and acidic residues" evidence="1">
    <location>
        <begin position="148"/>
        <end position="157"/>
    </location>
</feature>
<feature type="compositionally biased region" description="Low complexity" evidence="1">
    <location>
        <begin position="320"/>
        <end position="329"/>
    </location>
</feature>
<feature type="region of interest" description="Disordered" evidence="1">
    <location>
        <begin position="967"/>
        <end position="1001"/>
    </location>
</feature>
<feature type="region of interest" description="Disordered" evidence="1">
    <location>
        <begin position="532"/>
        <end position="717"/>
    </location>
</feature>
<feature type="compositionally biased region" description="Acidic residues" evidence="1">
    <location>
        <begin position="628"/>
        <end position="640"/>
    </location>
</feature>
<proteinExistence type="predicted"/>
<feature type="compositionally biased region" description="Polar residues" evidence="1">
    <location>
        <begin position="992"/>
        <end position="1001"/>
    </location>
</feature>
<protein>
    <submittedName>
        <fullName evidence="2">Uncharacterized protein</fullName>
    </submittedName>
</protein>
<feature type="compositionally biased region" description="Polar residues" evidence="1">
    <location>
        <begin position="1032"/>
        <end position="1056"/>
    </location>
</feature>
<dbReference type="Proteomes" id="UP000735302">
    <property type="component" value="Unassembled WGS sequence"/>
</dbReference>
<feature type="compositionally biased region" description="Polar residues" evidence="1">
    <location>
        <begin position="650"/>
        <end position="671"/>
    </location>
</feature>
<reference evidence="2 3" key="1">
    <citation type="journal article" date="2021" name="Elife">
        <title>Chloroplast acquisition without the gene transfer in kleptoplastic sea slugs, Plakobranchus ocellatus.</title>
        <authorList>
            <person name="Maeda T."/>
            <person name="Takahashi S."/>
            <person name="Yoshida T."/>
            <person name="Shimamura S."/>
            <person name="Takaki Y."/>
            <person name="Nagai Y."/>
            <person name="Toyoda A."/>
            <person name="Suzuki Y."/>
            <person name="Arimoto A."/>
            <person name="Ishii H."/>
            <person name="Satoh N."/>
            <person name="Nishiyama T."/>
            <person name="Hasebe M."/>
            <person name="Maruyama T."/>
            <person name="Minagawa J."/>
            <person name="Obokata J."/>
            <person name="Shigenobu S."/>
        </authorList>
    </citation>
    <scope>NUCLEOTIDE SEQUENCE [LARGE SCALE GENOMIC DNA]</scope>
</reference>
<feature type="region of interest" description="Disordered" evidence="1">
    <location>
        <begin position="320"/>
        <end position="345"/>
    </location>
</feature>
<feature type="compositionally biased region" description="Polar residues" evidence="1">
    <location>
        <begin position="571"/>
        <end position="608"/>
    </location>
</feature>
<feature type="region of interest" description="Disordered" evidence="1">
    <location>
        <begin position="901"/>
        <end position="946"/>
    </location>
</feature>
<feature type="region of interest" description="Disordered" evidence="1">
    <location>
        <begin position="104"/>
        <end position="159"/>
    </location>
</feature>
<evidence type="ECO:0000256" key="1">
    <source>
        <dbReference type="SAM" id="MobiDB-lite"/>
    </source>
</evidence>